<dbReference type="OrthoDB" id="3530191at2"/>
<feature type="region of interest" description="Disordered" evidence="1">
    <location>
        <begin position="55"/>
        <end position="74"/>
    </location>
</feature>
<dbReference type="AlphaFoldDB" id="A0A4Z0HBA8"/>
<keyword evidence="3" id="KW-1185">Reference proteome</keyword>
<protein>
    <submittedName>
        <fullName evidence="2">Uncharacterized protein</fullName>
    </submittedName>
</protein>
<sequence>MRSDTTQRDTTRAGTSQRKGPFPLRRFRAPRSRRAAGAALAGGAMLAALLSGGTATARPADSTDSGLPARTDGLQGPVVTHPASSTYEYPAGEVCPFAARAEFPVSDLTLKTWTDRDGDPVFAVESGALVLRATNLETGRSVERDASGTGTLVYSDPSTYVLSGNDWVAGFHTGDSPEHRWIVASDFMSVRISTTSGHTTRQLLGLRGAYEDLCETLA</sequence>
<dbReference type="RefSeq" id="WP_135338404.1">
    <property type="nucleotide sequence ID" value="NZ_JBHLTX010000026.1"/>
</dbReference>
<evidence type="ECO:0000256" key="1">
    <source>
        <dbReference type="SAM" id="MobiDB-lite"/>
    </source>
</evidence>
<evidence type="ECO:0000313" key="2">
    <source>
        <dbReference type="EMBL" id="TGB14168.1"/>
    </source>
</evidence>
<feature type="region of interest" description="Disordered" evidence="1">
    <location>
        <begin position="1"/>
        <end position="25"/>
    </location>
</feature>
<gene>
    <name evidence="2" type="ORF">E4099_08750</name>
</gene>
<feature type="compositionally biased region" description="Basic and acidic residues" evidence="1">
    <location>
        <begin position="1"/>
        <end position="11"/>
    </location>
</feature>
<dbReference type="EMBL" id="SRID01000054">
    <property type="protein sequence ID" value="TGB14168.1"/>
    <property type="molecule type" value="Genomic_DNA"/>
</dbReference>
<accession>A0A4Z0HBA8</accession>
<evidence type="ECO:0000313" key="3">
    <source>
        <dbReference type="Proteomes" id="UP000297948"/>
    </source>
</evidence>
<reference evidence="2 3" key="1">
    <citation type="submission" date="2019-03" db="EMBL/GenBank/DDBJ databases">
        <authorList>
            <person name="Gonzalez-Pimentel J.L."/>
        </authorList>
    </citation>
    <scope>NUCLEOTIDE SEQUENCE [LARGE SCALE GENOMIC DNA]</scope>
    <source>
        <strain evidence="2 3">JCM 31289</strain>
    </source>
</reference>
<name>A0A4Z0HBA8_9ACTN</name>
<comment type="caution">
    <text evidence="2">The sequence shown here is derived from an EMBL/GenBank/DDBJ whole genome shotgun (WGS) entry which is preliminary data.</text>
</comment>
<organism evidence="2 3">
    <name type="scientific">Streptomyces palmae</name>
    <dbReference type="NCBI Taxonomy" id="1701085"/>
    <lineage>
        <taxon>Bacteria</taxon>
        <taxon>Bacillati</taxon>
        <taxon>Actinomycetota</taxon>
        <taxon>Actinomycetes</taxon>
        <taxon>Kitasatosporales</taxon>
        <taxon>Streptomycetaceae</taxon>
        <taxon>Streptomyces</taxon>
    </lineage>
</organism>
<proteinExistence type="predicted"/>
<dbReference type="Proteomes" id="UP000297948">
    <property type="component" value="Unassembled WGS sequence"/>
</dbReference>